<dbReference type="GO" id="GO:0071933">
    <property type="term" value="F:Arp2/3 complex binding"/>
    <property type="evidence" value="ECO:0007669"/>
    <property type="project" value="TreeGrafter"/>
</dbReference>
<feature type="region of interest" description="Disordered" evidence="3">
    <location>
        <begin position="174"/>
        <end position="494"/>
    </location>
</feature>
<dbReference type="Gene3D" id="1.20.5.340">
    <property type="match status" value="1"/>
</dbReference>
<feature type="compositionally biased region" description="Pro residues" evidence="3">
    <location>
        <begin position="389"/>
        <end position="426"/>
    </location>
</feature>
<feature type="compositionally biased region" description="Basic and acidic residues" evidence="3">
    <location>
        <begin position="478"/>
        <end position="494"/>
    </location>
</feature>
<dbReference type="AlphaFoldDB" id="A0A9F1U432"/>
<feature type="compositionally biased region" description="Basic and acidic residues" evidence="3">
    <location>
        <begin position="188"/>
        <end position="213"/>
    </location>
</feature>
<comment type="subunit">
    <text evidence="2">Binds actin and the Arp2/3 complex.</text>
</comment>
<dbReference type="PANTHER" id="PTHR12902:SF1">
    <property type="entry name" value="WISKOTT-ALDRICH SYNDROME PROTEIN FAMILY MEMBER"/>
    <property type="match status" value="1"/>
</dbReference>
<dbReference type="GO" id="GO:2000601">
    <property type="term" value="P:positive regulation of Arp2/3 complex-mediated actin nucleation"/>
    <property type="evidence" value="ECO:0007669"/>
    <property type="project" value="TreeGrafter"/>
</dbReference>
<dbReference type="PROSITE" id="PS51082">
    <property type="entry name" value="WH2"/>
    <property type="match status" value="1"/>
</dbReference>
<comment type="similarity">
    <text evidence="1 2">Belongs to the SCAR/WAVE family.</text>
</comment>
<accession>A0A9F1U432</accession>
<dbReference type="EMBL" id="ON500525">
    <property type="protein sequence ID" value="WAW84865.1"/>
    <property type="molecule type" value="mRNA"/>
</dbReference>
<proteinExistence type="evidence at transcript level"/>
<feature type="compositionally biased region" description="Polar residues" evidence="3">
    <location>
        <begin position="262"/>
        <end position="272"/>
    </location>
</feature>
<dbReference type="GO" id="GO:0031209">
    <property type="term" value="C:SCAR complex"/>
    <property type="evidence" value="ECO:0007669"/>
    <property type="project" value="TreeGrafter"/>
</dbReference>
<feature type="domain" description="WH2" evidence="4">
    <location>
        <begin position="491"/>
        <end position="508"/>
    </location>
</feature>
<dbReference type="PANTHER" id="PTHR12902">
    <property type="entry name" value="WASP-1"/>
    <property type="match status" value="1"/>
</dbReference>
<keyword evidence="2" id="KW-0963">Cytoplasm</keyword>
<feature type="compositionally biased region" description="Basic and acidic residues" evidence="3">
    <location>
        <begin position="506"/>
        <end position="520"/>
    </location>
</feature>
<comment type="function">
    <text evidence="2">Downstream effector molecule involved in the transmission of signals from tyrosine kinase receptors and small GTPases to the actin cytoskeleton. Promotes formation of actin filaments. Part of the WAVE complex that regulates lamellipodia formation. The WAVE complex regulates actin filament reorganization via its interaction with the Arp2/3 complex.</text>
</comment>
<evidence type="ECO:0000313" key="5">
    <source>
        <dbReference type="EMBL" id="WAW84865.1"/>
    </source>
</evidence>
<evidence type="ECO:0000259" key="4">
    <source>
        <dbReference type="PROSITE" id="PS51082"/>
    </source>
</evidence>
<comment type="subcellular location">
    <subcellularLocation>
        <location evidence="2">Cytoplasm</location>
        <location evidence="2">Cytoskeleton</location>
    </subcellularLocation>
</comment>
<dbReference type="Pfam" id="PF02205">
    <property type="entry name" value="WH2"/>
    <property type="match status" value="1"/>
</dbReference>
<feature type="compositionally biased region" description="Polar residues" evidence="3">
    <location>
        <begin position="315"/>
        <end position="333"/>
    </location>
</feature>
<dbReference type="PRINTS" id="PR01217">
    <property type="entry name" value="PRICHEXTENSN"/>
</dbReference>
<dbReference type="GO" id="GO:0003779">
    <property type="term" value="F:actin binding"/>
    <property type="evidence" value="ECO:0007669"/>
    <property type="project" value="UniProtKB-UniRule"/>
</dbReference>
<evidence type="ECO:0000256" key="1">
    <source>
        <dbReference type="ARBA" id="ARBA00006993"/>
    </source>
</evidence>
<dbReference type="GO" id="GO:0034237">
    <property type="term" value="F:protein kinase A regulatory subunit binding"/>
    <property type="evidence" value="ECO:0007669"/>
    <property type="project" value="TreeGrafter"/>
</dbReference>
<evidence type="ECO:0000256" key="2">
    <source>
        <dbReference type="RuleBase" id="RU367034"/>
    </source>
</evidence>
<dbReference type="InterPro" id="IPR003124">
    <property type="entry name" value="WH2_dom"/>
</dbReference>
<feature type="compositionally biased region" description="Polar residues" evidence="3">
    <location>
        <begin position="341"/>
        <end position="367"/>
    </location>
</feature>
<reference evidence="5" key="1">
    <citation type="submission" date="2022-05" db="EMBL/GenBank/DDBJ databases">
        <authorList>
            <person name="Mikhailov K."/>
            <person name="Kravchuk O."/>
            <person name="Lyupina Y."/>
            <person name="Adameyko K."/>
        </authorList>
    </citation>
    <scope>NUCLEOTIDE SEQUENCE</scope>
</reference>
<feature type="compositionally biased region" description="Basic residues" evidence="3">
    <location>
        <begin position="175"/>
        <end position="187"/>
    </location>
</feature>
<dbReference type="SMART" id="SM00246">
    <property type="entry name" value="WH2"/>
    <property type="match status" value="1"/>
</dbReference>
<name>A0A9F1U432_HALDU</name>
<sequence>MPLFQRQLEPVYLGRQKIDPSVSNNALDAVFVNTVAGLIRQLGSLSNFAEDLLVHIVDDVVKIQARANVINSRMATIRARALKLNAADAKVSISDIGTQRHFKSNNAPDHEIFCEESLPRPLSHVYHNKCEGKPKLDVFNALRDDGKQSLSFVTDPSYFFSLWLESQRKQLAKTMVKKKKRKKRTEQKKRDDIVAPKRKVYKTEIDWLREPKSNTKQGGQSSSPVAGRENVQATQETQPEKKVAFQDNPPRTETLAQRKDTSVNVVSANMPPQATAAAKTPSTVAAPLASKSLPSPGFVPPTGGKTPSPRVATKPQVSRKPTLSGKPQGSSTAARPGVPPASSSANLKMPTVHTTGGQMAVSGQQTKKLQESIDYGAPESNVQKAAAPAAPPQFTPVPPPPQFTPAPPPMMTPGPPEPIPGPPPPLEQNTSSVSAQGLPHQTPAAPPPPGPPPPFAPVPPPPPDLSIAKASTKPTPASKEKVEHKADAGDNRYDLLDAIRQGKQLRKVEEHDQKQDEKSAELQGLDVASILARRVAFVSESESEDDDDDDDSDWG</sequence>
<dbReference type="InterPro" id="IPR028288">
    <property type="entry name" value="SCAR/WAVE_fam"/>
</dbReference>
<protein>
    <recommendedName>
        <fullName evidence="2">Wiskott-Aldrich syndrome protein family member</fullName>
        <shortName evidence="2">WASP family protein member</shortName>
    </recommendedName>
</protein>
<feature type="compositionally biased region" description="Polar residues" evidence="3">
    <location>
        <begin position="214"/>
        <end position="224"/>
    </location>
</feature>
<feature type="region of interest" description="Disordered" evidence="3">
    <location>
        <begin position="505"/>
        <end position="524"/>
    </location>
</feature>
<evidence type="ECO:0000256" key="3">
    <source>
        <dbReference type="SAM" id="MobiDB-lite"/>
    </source>
</evidence>
<dbReference type="GO" id="GO:0005856">
    <property type="term" value="C:cytoskeleton"/>
    <property type="evidence" value="ECO:0007669"/>
    <property type="project" value="UniProtKB-SubCell"/>
</dbReference>
<dbReference type="GO" id="GO:0030036">
    <property type="term" value="P:actin cytoskeleton organization"/>
    <property type="evidence" value="ECO:0007669"/>
    <property type="project" value="UniProtKB-UniRule"/>
</dbReference>
<keyword evidence="2" id="KW-0206">Cytoskeleton</keyword>
<feature type="compositionally biased region" description="Pro residues" evidence="3">
    <location>
        <begin position="444"/>
        <end position="464"/>
    </location>
</feature>
<keyword evidence="2" id="KW-0009">Actin-binding</keyword>
<dbReference type="Gene3D" id="6.10.280.150">
    <property type="match status" value="2"/>
</dbReference>
<organism evidence="5">
    <name type="scientific">Halisarca dujardinii</name>
    <name type="common">Dujardin's slime sponge</name>
    <dbReference type="NCBI Taxonomy" id="2583056"/>
    <lineage>
        <taxon>Eukaryota</taxon>
        <taxon>Metazoa</taxon>
        <taxon>Porifera</taxon>
        <taxon>Demospongiae</taxon>
        <taxon>Verongimorpha</taxon>
        <taxon>Chondrillida</taxon>
        <taxon>Halisarcidae</taxon>
        <taxon>Halisarca</taxon>
    </lineage>
</organism>